<gene>
    <name evidence="5" type="ORF">GBAR_LOCUS12071</name>
</gene>
<evidence type="ECO:0000256" key="2">
    <source>
        <dbReference type="ARBA" id="ARBA00022737"/>
    </source>
</evidence>
<dbReference type="Pfam" id="PF03160">
    <property type="entry name" value="Calx-beta"/>
    <property type="match status" value="5"/>
</dbReference>
<comment type="caution">
    <text evidence="5">The sequence shown here is derived from an EMBL/GenBank/DDBJ whole genome shotgun (WGS) entry which is preliminary data.</text>
</comment>
<keyword evidence="2" id="KW-0677">Repeat</keyword>
<feature type="domain" description="Calx-beta" evidence="4">
    <location>
        <begin position="535"/>
        <end position="637"/>
    </location>
</feature>
<proteinExistence type="predicted"/>
<dbReference type="EMBL" id="CASHTH010001806">
    <property type="protein sequence ID" value="CAI8020182.1"/>
    <property type="molecule type" value="Genomic_DNA"/>
</dbReference>
<feature type="domain" description="Calx-beta" evidence="4">
    <location>
        <begin position="776"/>
        <end position="886"/>
    </location>
</feature>
<dbReference type="SMART" id="SM00237">
    <property type="entry name" value="Calx_beta"/>
    <property type="match status" value="3"/>
</dbReference>
<evidence type="ECO:0000256" key="1">
    <source>
        <dbReference type="ARBA" id="ARBA00022729"/>
    </source>
</evidence>
<evidence type="ECO:0000313" key="5">
    <source>
        <dbReference type="EMBL" id="CAI8020182.1"/>
    </source>
</evidence>
<dbReference type="InterPro" id="IPR038081">
    <property type="entry name" value="CalX-like_sf"/>
</dbReference>
<protein>
    <submittedName>
        <fullName evidence="5">IgGFc-binding protein</fullName>
    </submittedName>
</protein>
<dbReference type="GO" id="GO:0016020">
    <property type="term" value="C:membrane"/>
    <property type="evidence" value="ECO:0007669"/>
    <property type="project" value="InterPro"/>
</dbReference>
<dbReference type="GO" id="GO:0007154">
    <property type="term" value="P:cell communication"/>
    <property type="evidence" value="ECO:0007669"/>
    <property type="project" value="InterPro"/>
</dbReference>
<dbReference type="Pfam" id="PF17517">
    <property type="entry name" value="IgGFc_binding"/>
    <property type="match status" value="1"/>
</dbReference>
<dbReference type="InterPro" id="IPR003644">
    <property type="entry name" value="Calx_beta"/>
</dbReference>
<dbReference type="PANTHER" id="PTHR46534">
    <property type="entry name" value="IGGFC_BINDING DOMAIN-CONTAINING PROTEIN"/>
    <property type="match status" value="1"/>
</dbReference>
<reference evidence="5" key="1">
    <citation type="submission" date="2023-03" db="EMBL/GenBank/DDBJ databases">
        <authorList>
            <person name="Steffen K."/>
            <person name="Cardenas P."/>
        </authorList>
    </citation>
    <scope>NUCLEOTIDE SEQUENCE</scope>
</reference>
<keyword evidence="3" id="KW-0106">Calcium</keyword>
<dbReference type="InterPro" id="IPR035234">
    <property type="entry name" value="IgGFc-bd_N"/>
</dbReference>
<organism evidence="5 6">
    <name type="scientific">Geodia barretti</name>
    <name type="common">Barrett's horny sponge</name>
    <dbReference type="NCBI Taxonomy" id="519541"/>
    <lineage>
        <taxon>Eukaryota</taxon>
        <taxon>Metazoa</taxon>
        <taxon>Porifera</taxon>
        <taxon>Demospongiae</taxon>
        <taxon>Heteroscleromorpha</taxon>
        <taxon>Tetractinellida</taxon>
        <taxon>Astrophorina</taxon>
        <taxon>Geodiidae</taxon>
        <taxon>Geodia</taxon>
    </lineage>
</organism>
<sequence length="1068" mass="115877">EFVCYESTECHGAVVETDLPLRGDCCGGRGLSFSLSGDTCRNCFSMEEFCNDGSEFYVAFFSNVEVAPLFSQASIFVKIDNMEDFQQTVAYSFKSETKEREIGPRSSVELALPPEMRFGDVGETDKGVFIQSMDGAKLSVTAFGAEFSSSDTYQLLPCVYLPSNYEYYAISVAKEIRVLIEEGEEFILPPSGNSAIVFIASGEMTTVTITPSQDVEIIKGTTTPAGTSLEQTLGKGKAVFLSSPEDLTGTRVVSDKPLAFFSGHECGTMPFDLQFCDHMVEQILPTSTWGTEFYTASFMTRSLDRFRALTSRDDNSIRWVCTGENPTSDERSLPTAGNFTEFEIPSNRFCRFTSIYPALLAQFSIGGATSSLFAADPSMTIVPPAGQYKDSYMLNYFSGQIVTNFVNIFLLATPGITTDGVSLDKAPISGTWSGISCEEGNEVCAYGIQVEITGTESGVVTLAHSNPDAKLLGISYSTDIRTSRASHSGMTQKPIALDTVSLSASEYSVEEGSGEVVISISRTGDLLDDITVLFAAGEIPRATSAAIVMNITLSQTSYAISESSGYFEIILMKTDGARGPVTVSVTPINGTALASTDFELNQMDITFRISEREKVVPVRIINDDIAERSERFTVMIQPVEGLFRVAVLDNLTTVDIIDDDRMLMAFMPSVESPENESVGGVTESVGMIYVDLVVVKGAIDRNVTVLLMANPQDGDTAFEGEDYEVIERGLTIHPTTTRITVGVDIIDDSTCEDKEVFSLSTSLQSSDDPISIVNDIRITIADADDCLPVVRMTVEPTVVSEAGEIVEVTVSLAGGGGNLPGEVQLGISTVPIQPKDIDSVGVEILTQSEVTLTFEEGSSSRQLQIGVRDNSVYDGGEDRIFAIILSLLYTDFENLNISSDYVEVRITDDEPQPEGIVCNVRGEPRDAPTAEVCCVDLGGMSYEKSIYTIPCIVIGFQETEYEVMERRESYQFTLAVVQGSLAQNLSLTIISTPITAAANDYRVLEPWVPLEENGTGTVRVEISTEPGQEDGPQETFRLTIIEESGVTPKNVFFRGALVTILDQPSDLP</sequence>
<feature type="non-terminal residue" evidence="5">
    <location>
        <position position="1"/>
    </location>
</feature>
<keyword evidence="6" id="KW-1185">Reference proteome</keyword>
<feature type="domain" description="Calx-beta" evidence="4">
    <location>
        <begin position="652"/>
        <end position="762"/>
    </location>
</feature>
<dbReference type="Gene3D" id="2.60.40.2030">
    <property type="match status" value="3"/>
</dbReference>
<dbReference type="AlphaFoldDB" id="A0AA35RZX3"/>
<accession>A0AA35RZX3</accession>
<dbReference type="SUPFAM" id="SSF141072">
    <property type="entry name" value="CalX-like"/>
    <property type="match status" value="3"/>
</dbReference>
<name>A0AA35RZX3_GEOBA</name>
<evidence type="ECO:0000256" key="3">
    <source>
        <dbReference type="ARBA" id="ARBA00022837"/>
    </source>
</evidence>
<dbReference type="Proteomes" id="UP001174909">
    <property type="component" value="Unassembled WGS sequence"/>
</dbReference>
<dbReference type="PANTHER" id="PTHR46534:SF1">
    <property type="entry name" value="IGGFC-BINDING PROTEIN N-TERMINAL DOMAIN-CONTAINING PROTEIN"/>
    <property type="match status" value="1"/>
</dbReference>
<evidence type="ECO:0000259" key="4">
    <source>
        <dbReference type="SMART" id="SM00237"/>
    </source>
</evidence>
<evidence type="ECO:0000313" key="6">
    <source>
        <dbReference type="Proteomes" id="UP001174909"/>
    </source>
</evidence>
<keyword evidence="1" id="KW-0732">Signal</keyword>